<evidence type="ECO:0000256" key="1">
    <source>
        <dbReference type="SAM" id="SignalP"/>
    </source>
</evidence>
<protein>
    <submittedName>
        <fullName evidence="2">Uncharacterized protein</fullName>
    </submittedName>
</protein>
<feature type="chain" id="PRO_5046360876" evidence="1">
    <location>
        <begin position="29"/>
        <end position="83"/>
    </location>
</feature>
<dbReference type="RefSeq" id="WP_160823457.1">
    <property type="nucleotide sequence ID" value="NZ_JBHSXE010000001.1"/>
</dbReference>
<name>A0ABW2CTF6_9ACTN</name>
<keyword evidence="3" id="KW-1185">Reference proteome</keyword>
<comment type="caution">
    <text evidence="2">The sequence shown here is derived from an EMBL/GenBank/DDBJ whole genome shotgun (WGS) entry which is preliminary data.</text>
</comment>
<evidence type="ECO:0000313" key="2">
    <source>
        <dbReference type="EMBL" id="MFC6885082.1"/>
    </source>
</evidence>
<evidence type="ECO:0000313" key="3">
    <source>
        <dbReference type="Proteomes" id="UP001596380"/>
    </source>
</evidence>
<dbReference type="Proteomes" id="UP001596380">
    <property type="component" value="Unassembled WGS sequence"/>
</dbReference>
<reference evidence="3" key="1">
    <citation type="journal article" date="2019" name="Int. J. Syst. Evol. Microbiol.">
        <title>The Global Catalogue of Microorganisms (GCM) 10K type strain sequencing project: providing services to taxonomists for standard genome sequencing and annotation.</title>
        <authorList>
            <consortium name="The Broad Institute Genomics Platform"/>
            <consortium name="The Broad Institute Genome Sequencing Center for Infectious Disease"/>
            <person name="Wu L."/>
            <person name="Ma J."/>
        </authorList>
    </citation>
    <scope>NUCLEOTIDE SEQUENCE [LARGE SCALE GENOMIC DNA]</scope>
    <source>
        <strain evidence="3">JCM 3369</strain>
    </source>
</reference>
<proteinExistence type="predicted"/>
<accession>A0ABW2CTF6</accession>
<sequence>MTFSFSRAAVTAAASLGVLLAAPAAAQADARYLHSDASSGAHGASLHIRVAHADRHGRVYFVDTYYRAGPDGATVHRTYSRAR</sequence>
<organism evidence="2 3">
    <name type="scientific">Actinomadura yumaensis</name>
    <dbReference type="NCBI Taxonomy" id="111807"/>
    <lineage>
        <taxon>Bacteria</taxon>
        <taxon>Bacillati</taxon>
        <taxon>Actinomycetota</taxon>
        <taxon>Actinomycetes</taxon>
        <taxon>Streptosporangiales</taxon>
        <taxon>Thermomonosporaceae</taxon>
        <taxon>Actinomadura</taxon>
    </lineage>
</organism>
<dbReference type="EMBL" id="JBHSXS010000033">
    <property type="protein sequence ID" value="MFC6885082.1"/>
    <property type="molecule type" value="Genomic_DNA"/>
</dbReference>
<gene>
    <name evidence="2" type="ORF">ACFQKB_35375</name>
</gene>
<keyword evidence="1" id="KW-0732">Signal</keyword>
<feature type="signal peptide" evidence="1">
    <location>
        <begin position="1"/>
        <end position="28"/>
    </location>
</feature>